<evidence type="ECO:0000256" key="1">
    <source>
        <dbReference type="SAM" id="SignalP"/>
    </source>
</evidence>
<reference evidence="2 3" key="1">
    <citation type="journal article" date="2022" name="G3 (Bethesda)">
        <title>Enemy or ally: a genomic approach to elucidate the lifestyle of Phyllosticta citrichinaensis.</title>
        <authorList>
            <person name="Buijs V.A."/>
            <person name="Groenewald J.Z."/>
            <person name="Haridas S."/>
            <person name="LaButti K.M."/>
            <person name="Lipzen A."/>
            <person name="Martin F.M."/>
            <person name="Barry K."/>
            <person name="Grigoriev I.V."/>
            <person name="Crous P.W."/>
            <person name="Seidl M.F."/>
        </authorList>
    </citation>
    <scope>NUCLEOTIDE SEQUENCE [LARGE SCALE GENOMIC DNA]</scope>
    <source>
        <strain evidence="2 3">CBS 129764</strain>
    </source>
</reference>
<evidence type="ECO:0008006" key="4">
    <source>
        <dbReference type="Google" id="ProtNLM"/>
    </source>
</evidence>
<keyword evidence="1" id="KW-0732">Signal</keyword>
<evidence type="ECO:0000313" key="2">
    <source>
        <dbReference type="EMBL" id="KAK8167059.1"/>
    </source>
</evidence>
<dbReference type="EMBL" id="JBBWUH010000005">
    <property type="protein sequence ID" value="KAK8167059.1"/>
    <property type="molecule type" value="Genomic_DNA"/>
</dbReference>
<evidence type="ECO:0000313" key="3">
    <source>
        <dbReference type="Proteomes" id="UP001456524"/>
    </source>
</evidence>
<gene>
    <name evidence="2" type="ORF">IWX90DRAFT_233422</name>
</gene>
<keyword evidence="3" id="KW-1185">Reference proteome</keyword>
<accession>A0ABR1XUT2</accession>
<protein>
    <recommendedName>
        <fullName evidence="4">Secreted protein</fullName>
    </recommendedName>
</protein>
<organism evidence="2 3">
    <name type="scientific">Phyllosticta citrichinensis</name>
    <dbReference type="NCBI Taxonomy" id="1130410"/>
    <lineage>
        <taxon>Eukaryota</taxon>
        <taxon>Fungi</taxon>
        <taxon>Dikarya</taxon>
        <taxon>Ascomycota</taxon>
        <taxon>Pezizomycotina</taxon>
        <taxon>Dothideomycetes</taxon>
        <taxon>Dothideomycetes incertae sedis</taxon>
        <taxon>Botryosphaeriales</taxon>
        <taxon>Phyllostictaceae</taxon>
        <taxon>Phyllosticta</taxon>
    </lineage>
</organism>
<dbReference type="Proteomes" id="UP001456524">
    <property type="component" value="Unassembled WGS sequence"/>
</dbReference>
<feature type="chain" id="PRO_5045398055" description="Secreted protein" evidence="1">
    <location>
        <begin position="29"/>
        <end position="172"/>
    </location>
</feature>
<feature type="signal peptide" evidence="1">
    <location>
        <begin position="1"/>
        <end position="28"/>
    </location>
</feature>
<sequence length="172" mass="19877">MYGRSRCTAWPLGLAFLLPLLRFRLVCPEHGVYGCRFFGSGTRIQIRLLRCRGLANTRYLRWWAGNAGYYCCVSHQEHPLASTPRFRMQSGSSHSLTRQHKGSIHPHQVICQVFENQKMWFCFSMDGKLSFVTFSFGFCPTRYSDGRARLSGTWKRSPVVCRRSAEGRKVTR</sequence>
<proteinExistence type="predicted"/>
<name>A0ABR1XUT2_9PEZI</name>
<comment type="caution">
    <text evidence="2">The sequence shown here is derived from an EMBL/GenBank/DDBJ whole genome shotgun (WGS) entry which is preliminary data.</text>
</comment>